<organism evidence="1">
    <name type="scientific">uncultured Caudovirales phage</name>
    <dbReference type="NCBI Taxonomy" id="2100421"/>
    <lineage>
        <taxon>Viruses</taxon>
        <taxon>Duplodnaviria</taxon>
        <taxon>Heunggongvirae</taxon>
        <taxon>Uroviricota</taxon>
        <taxon>Caudoviricetes</taxon>
        <taxon>Peduoviridae</taxon>
        <taxon>Maltschvirus</taxon>
        <taxon>Maltschvirus maltsch</taxon>
    </lineage>
</organism>
<dbReference type="EMBL" id="LR796734">
    <property type="protein sequence ID" value="CAB4162918.1"/>
    <property type="molecule type" value="Genomic_DNA"/>
</dbReference>
<dbReference type="GO" id="GO:0003677">
    <property type="term" value="F:DNA binding"/>
    <property type="evidence" value="ECO:0007669"/>
    <property type="project" value="InterPro"/>
</dbReference>
<dbReference type="GO" id="GO:0006260">
    <property type="term" value="P:DNA replication"/>
    <property type="evidence" value="ECO:0007669"/>
    <property type="project" value="InterPro"/>
</dbReference>
<evidence type="ECO:0000313" key="1">
    <source>
        <dbReference type="EMBL" id="CAB4162918.1"/>
    </source>
</evidence>
<dbReference type="InterPro" id="IPR031868">
    <property type="entry name" value="Phage_clamp_gp62"/>
</dbReference>
<dbReference type="Gene3D" id="1.20.272.50">
    <property type="entry name" value="Bacteriophage clamp loader A subunit, A' domain"/>
    <property type="match status" value="1"/>
</dbReference>
<proteinExistence type="predicted"/>
<sequence>MFLDVTMQPRKEEPKTIKETKGVYDWKYENSISFGKELIDLDQLQEFKYNQWRTNSTLSNHIDTLDQANKMNTNYHLTDKLHYNYLFYSIRKQKRYGKKKTEEDKRIEAAIKKEQDTLSLIQQYYKYNIVRAKEAMKILTPDQIDILRKKQEKGGVK</sequence>
<protein>
    <submittedName>
        <fullName evidence="1">Clamp loader small subunit</fullName>
    </submittedName>
</protein>
<dbReference type="Pfam" id="PF16790">
    <property type="entry name" value="Phage_clamp_A"/>
    <property type="match status" value="1"/>
</dbReference>
<gene>
    <name evidence="1" type="ORF">UFOVP787_180</name>
</gene>
<accession>A0A6J5P0P1</accession>
<reference evidence="1" key="1">
    <citation type="submission" date="2020-04" db="EMBL/GenBank/DDBJ databases">
        <authorList>
            <person name="Chiriac C."/>
            <person name="Salcher M."/>
            <person name="Ghai R."/>
            <person name="Kavagutti S V."/>
        </authorList>
    </citation>
    <scope>NUCLEOTIDE SEQUENCE</scope>
</reference>
<name>A0A6J5P0P1_9CAUD</name>